<dbReference type="InterPro" id="IPR044810">
    <property type="entry name" value="WRKY_plant"/>
</dbReference>
<dbReference type="Proteomes" id="UP000265566">
    <property type="component" value="Chromosome 8"/>
</dbReference>
<keyword evidence="2" id="KW-0805">Transcription regulation</keyword>
<proteinExistence type="predicted"/>
<dbReference type="EMBL" id="CM001224">
    <property type="protein sequence ID" value="KEH21139.1"/>
    <property type="molecule type" value="Genomic_DNA"/>
</dbReference>
<dbReference type="EMBL" id="PSQE01000008">
    <property type="protein sequence ID" value="RHN43408.1"/>
    <property type="molecule type" value="Genomic_DNA"/>
</dbReference>
<dbReference type="Proteomes" id="UP000002051">
    <property type="component" value="Chromosome 8"/>
</dbReference>
<dbReference type="SUPFAM" id="SSF118290">
    <property type="entry name" value="WRKY DNA-binding domain"/>
    <property type="match status" value="1"/>
</dbReference>
<evidence type="ECO:0000313" key="10">
    <source>
        <dbReference type="Proteomes" id="UP000002051"/>
    </source>
</evidence>
<dbReference type="PANTHER" id="PTHR32096:SF80">
    <property type="entry name" value="WRKY TRANSCRIPTION FACTOR 27-RELATED"/>
    <property type="match status" value="1"/>
</dbReference>
<dbReference type="Pfam" id="PF03106">
    <property type="entry name" value="WRKY"/>
    <property type="match status" value="1"/>
</dbReference>
<keyword evidence="10" id="KW-1185">Reference proteome</keyword>
<comment type="subcellular location">
    <subcellularLocation>
        <location evidence="1">Nucleus</location>
    </subcellularLocation>
</comment>
<reference evidence="7 10" key="2">
    <citation type="journal article" date="2014" name="BMC Genomics">
        <title>An improved genome release (version Mt4.0) for the model legume Medicago truncatula.</title>
        <authorList>
            <person name="Tang H."/>
            <person name="Krishnakumar V."/>
            <person name="Bidwell S."/>
            <person name="Rosen B."/>
            <person name="Chan A."/>
            <person name="Zhou S."/>
            <person name="Gentzbittel L."/>
            <person name="Childs K.L."/>
            <person name="Yandell M."/>
            <person name="Gundlach H."/>
            <person name="Mayer K.F."/>
            <person name="Schwartz D.C."/>
            <person name="Town C.D."/>
        </authorList>
    </citation>
    <scope>GENOME REANNOTATION</scope>
    <source>
        <strain evidence="7">A17</strain>
        <strain evidence="9 10">cv. Jemalong A17</strain>
    </source>
</reference>
<evidence type="ECO:0000256" key="1">
    <source>
        <dbReference type="ARBA" id="ARBA00004123"/>
    </source>
</evidence>
<dbReference type="PANTHER" id="PTHR32096">
    <property type="entry name" value="WRKY TRANSCRIPTION FACTOR 30-RELATED-RELATED"/>
    <property type="match status" value="1"/>
</dbReference>
<keyword evidence="4" id="KW-0804">Transcription</keyword>
<dbReference type="PROSITE" id="PS50811">
    <property type="entry name" value="WRKY"/>
    <property type="match status" value="1"/>
</dbReference>
<dbReference type="SMART" id="SM00774">
    <property type="entry name" value="WRKY"/>
    <property type="match status" value="1"/>
</dbReference>
<evidence type="ECO:0000256" key="5">
    <source>
        <dbReference type="ARBA" id="ARBA00023242"/>
    </source>
</evidence>
<dbReference type="Gene3D" id="2.20.25.80">
    <property type="entry name" value="WRKY domain"/>
    <property type="match status" value="1"/>
</dbReference>
<dbReference type="HOGENOM" id="CLU_029232_2_0_1"/>
<reference evidence="8" key="4">
    <citation type="journal article" date="2018" name="Nat. Plants">
        <title>Whole-genome landscape of Medicago truncatula symbiotic genes.</title>
        <authorList>
            <person name="Pecrix Y."/>
            <person name="Gamas P."/>
            <person name="Carrere S."/>
        </authorList>
    </citation>
    <scope>NUCLEOTIDE SEQUENCE</scope>
    <source>
        <tissue evidence="8">Leaves</tissue>
    </source>
</reference>
<keyword evidence="5" id="KW-0539">Nucleus</keyword>
<feature type="domain" description="WRKY" evidence="6">
    <location>
        <begin position="123"/>
        <end position="189"/>
    </location>
</feature>
<evidence type="ECO:0000259" key="6">
    <source>
        <dbReference type="PROSITE" id="PS50811"/>
    </source>
</evidence>
<dbReference type="EnsemblPlants" id="KEH21139">
    <property type="protein sequence ID" value="KEH21139"/>
    <property type="gene ID" value="MTR_8g098945"/>
</dbReference>
<reference evidence="7 10" key="1">
    <citation type="journal article" date="2011" name="Nature">
        <title>The Medicago genome provides insight into the evolution of rhizobial symbioses.</title>
        <authorList>
            <person name="Young N.D."/>
            <person name="Debelle F."/>
            <person name="Oldroyd G.E."/>
            <person name="Geurts R."/>
            <person name="Cannon S.B."/>
            <person name="Udvardi M.K."/>
            <person name="Benedito V.A."/>
            <person name="Mayer K.F."/>
            <person name="Gouzy J."/>
            <person name="Schoof H."/>
            <person name="Van de Peer Y."/>
            <person name="Proost S."/>
            <person name="Cook D.R."/>
            <person name="Meyers B.C."/>
            <person name="Spannagl M."/>
            <person name="Cheung F."/>
            <person name="De Mita S."/>
            <person name="Krishnakumar V."/>
            <person name="Gundlach H."/>
            <person name="Zhou S."/>
            <person name="Mudge J."/>
            <person name="Bharti A.K."/>
            <person name="Murray J.D."/>
            <person name="Naoumkina M.A."/>
            <person name="Rosen B."/>
            <person name="Silverstein K.A."/>
            <person name="Tang H."/>
            <person name="Rombauts S."/>
            <person name="Zhao P.X."/>
            <person name="Zhou P."/>
            <person name="Barbe V."/>
            <person name="Bardou P."/>
            <person name="Bechner M."/>
            <person name="Bellec A."/>
            <person name="Berger A."/>
            <person name="Berges H."/>
            <person name="Bidwell S."/>
            <person name="Bisseling T."/>
            <person name="Choisne N."/>
            <person name="Couloux A."/>
            <person name="Denny R."/>
            <person name="Deshpande S."/>
            <person name="Dai X."/>
            <person name="Doyle J.J."/>
            <person name="Dudez A.M."/>
            <person name="Farmer A.D."/>
            <person name="Fouteau S."/>
            <person name="Franken C."/>
            <person name="Gibelin C."/>
            <person name="Gish J."/>
            <person name="Goldstein S."/>
            <person name="Gonzalez A.J."/>
            <person name="Green P.J."/>
            <person name="Hallab A."/>
            <person name="Hartog M."/>
            <person name="Hua A."/>
            <person name="Humphray S.J."/>
            <person name="Jeong D.H."/>
            <person name="Jing Y."/>
            <person name="Jocker A."/>
            <person name="Kenton S.M."/>
            <person name="Kim D.J."/>
            <person name="Klee K."/>
            <person name="Lai H."/>
            <person name="Lang C."/>
            <person name="Lin S."/>
            <person name="Macmil S.L."/>
            <person name="Magdelenat G."/>
            <person name="Matthews L."/>
            <person name="McCorrison J."/>
            <person name="Monaghan E.L."/>
            <person name="Mun J.H."/>
            <person name="Najar F.Z."/>
            <person name="Nicholson C."/>
            <person name="Noirot C."/>
            <person name="O'Bleness M."/>
            <person name="Paule C.R."/>
            <person name="Poulain J."/>
            <person name="Prion F."/>
            <person name="Qin B."/>
            <person name="Qu C."/>
            <person name="Retzel E.F."/>
            <person name="Riddle C."/>
            <person name="Sallet E."/>
            <person name="Samain S."/>
            <person name="Samson N."/>
            <person name="Sanders I."/>
            <person name="Saurat O."/>
            <person name="Scarpelli C."/>
            <person name="Schiex T."/>
            <person name="Segurens B."/>
            <person name="Severin A.J."/>
            <person name="Sherrier D.J."/>
            <person name="Shi R."/>
            <person name="Sims S."/>
            <person name="Singer S.R."/>
            <person name="Sinharoy S."/>
            <person name="Sterck L."/>
            <person name="Viollet A."/>
            <person name="Wang B.B."/>
            <person name="Wang K."/>
            <person name="Wang M."/>
            <person name="Wang X."/>
            <person name="Warfsmann J."/>
            <person name="Weissenbach J."/>
            <person name="White D.D."/>
            <person name="White J.D."/>
            <person name="Wiley G.B."/>
            <person name="Wincker P."/>
            <person name="Xing Y."/>
            <person name="Yang L."/>
            <person name="Yao Z."/>
            <person name="Ying F."/>
            <person name="Zhai J."/>
            <person name="Zhou L."/>
            <person name="Zuber A."/>
            <person name="Denarie J."/>
            <person name="Dixon R.A."/>
            <person name="May G.D."/>
            <person name="Schwartz D.C."/>
            <person name="Rogers J."/>
            <person name="Quetier F."/>
            <person name="Town C.D."/>
            <person name="Roe B.A."/>
        </authorList>
    </citation>
    <scope>NUCLEOTIDE SEQUENCE [LARGE SCALE GENOMIC DNA]</scope>
    <source>
        <strain evidence="7">A17</strain>
        <strain evidence="9 10">cv. Jemalong A17</strain>
    </source>
</reference>
<dbReference type="OrthoDB" id="1077642at2759"/>
<evidence type="ECO:0000256" key="4">
    <source>
        <dbReference type="ARBA" id="ARBA00023163"/>
    </source>
</evidence>
<reference evidence="9" key="3">
    <citation type="submission" date="2015-04" db="UniProtKB">
        <authorList>
            <consortium name="EnsemblPlants"/>
        </authorList>
    </citation>
    <scope>IDENTIFICATION</scope>
    <source>
        <strain evidence="9">cv. Jemalong A17</strain>
    </source>
</reference>
<evidence type="ECO:0000313" key="7">
    <source>
        <dbReference type="EMBL" id="KEH21139.1"/>
    </source>
</evidence>
<evidence type="ECO:0000256" key="2">
    <source>
        <dbReference type="ARBA" id="ARBA00023015"/>
    </source>
</evidence>
<dbReference type="AlphaFoldDB" id="A0A072TUD2"/>
<evidence type="ECO:0000313" key="8">
    <source>
        <dbReference type="EMBL" id="RHN43408.1"/>
    </source>
</evidence>
<name>A0A072TUD2_MEDTR</name>
<gene>
    <name evidence="9" type="primary">25502110</name>
    <name evidence="7" type="ordered locus">MTR_8g098945</name>
    <name evidence="8" type="ORF">MtrunA17_Chr8g0387501</name>
</gene>
<sequence>MDELAFLMDWDLEAINEVPTTNPYFSHLFSEQDHDELLFGSFPEFSKTTNVLIHEFEELCKPNFYPLSSQTILTSSLATPKEPEQVKEIKAASHQDLQIPAVSKFKKSKKNKNKSNIVKKVTAVDGTLCDAWAWRKYGQKPIKGSPYPRSYYRCSSSKGCLAKKQVEKNHLDPKVYLVTYTAEHNHPQPTRRNSLAGSTRKNNILVTHSSKTPLVKIEDEVNVTSMKQQNKGFEKDDQDLLEWLDGAQLCDDGWIPSKELEELIGLDNKCQYQ</sequence>
<dbReference type="InterPro" id="IPR036576">
    <property type="entry name" value="WRKY_dom_sf"/>
</dbReference>
<dbReference type="InterPro" id="IPR003657">
    <property type="entry name" value="WRKY_dom"/>
</dbReference>
<dbReference type="GO" id="GO:0000976">
    <property type="term" value="F:transcription cis-regulatory region binding"/>
    <property type="evidence" value="ECO:0000318"/>
    <property type="project" value="GO_Central"/>
</dbReference>
<dbReference type="STRING" id="3880.A0A072TUD2"/>
<dbReference type="GO" id="GO:0005634">
    <property type="term" value="C:nucleus"/>
    <property type="evidence" value="ECO:0000318"/>
    <property type="project" value="GO_Central"/>
</dbReference>
<organism evidence="7 10">
    <name type="scientific">Medicago truncatula</name>
    <name type="common">Barrel medic</name>
    <name type="synonym">Medicago tribuloides</name>
    <dbReference type="NCBI Taxonomy" id="3880"/>
    <lineage>
        <taxon>Eukaryota</taxon>
        <taxon>Viridiplantae</taxon>
        <taxon>Streptophyta</taxon>
        <taxon>Embryophyta</taxon>
        <taxon>Tracheophyta</taxon>
        <taxon>Spermatophyta</taxon>
        <taxon>Magnoliopsida</taxon>
        <taxon>eudicotyledons</taxon>
        <taxon>Gunneridae</taxon>
        <taxon>Pentapetalae</taxon>
        <taxon>rosids</taxon>
        <taxon>fabids</taxon>
        <taxon>Fabales</taxon>
        <taxon>Fabaceae</taxon>
        <taxon>Papilionoideae</taxon>
        <taxon>50 kb inversion clade</taxon>
        <taxon>NPAAA clade</taxon>
        <taxon>Hologalegina</taxon>
        <taxon>IRL clade</taxon>
        <taxon>Trifolieae</taxon>
        <taxon>Medicago</taxon>
    </lineage>
</organism>
<keyword evidence="3" id="KW-0238">DNA-binding</keyword>
<accession>A0A072TUD2</accession>
<dbReference type="GO" id="GO:0003700">
    <property type="term" value="F:DNA-binding transcription factor activity"/>
    <property type="evidence" value="ECO:0000318"/>
    <property type="project" value="GO_Central"/>
</dbReference>
<evidence type="ECO:0000313" key="9">
    <source>
        <dbReference type="EnsemblPlants" id="KEH21139"/>
    </source>
</evidence>
<protein>
    <submittedName>
        <fullName evidence="8">Putative transcription factor WRKY family</fullName>
    </submittedName>
    <submittedName>
        <fullName evidence="7">WRKY family transcription factor</fullName>
    </submittedName>
</protein>
<evidence type="ECO:0000256" key="3">
    <source>
        <dbReference type="ARBA" id="ARBA00023125"/>
    </source>
</evidence>
<dbReference type="Gramene" id="rna49979">
    <property type="protein sequence ID" value="RHN43408.1"/>
    <property type="gene ID" value="gene49979"/>
</dbReference>
<dbReference type="KEGG" id="mtr:25502110"/>